<reference evidence="2" key="1">
    <citation type="journal article" date="2022" name="bioRxiv">
        <title>Genomics of Preaxostyla Flagellates Illuminates Evolutionary Transitions and the Path Towards Mitochondrial Loss.</title>
        <authorList>
            <person name="Novak L.V.F."/>
            <person name="Treitli S.C."/>
            <person name="Pyrih J."/>
            <person name="Halakuc P."/>
            <person name="Pipaliya S.V."/>
            <person name="Vacek V."/>
            <person name="Brzon O."/>
            <person name="Soukal P."/>
            <person name="Eme L."/>
            <person name="Dacks J.B."/>
            <person name="Karnkowska A."/>
            <person name="Elias M."/>
            <person name="Hampl V."/>
        </authorList>
    </citation>
    <scope>NUCLEOTIDE SEQUENCE</scope>
    <source>
        <strain evidence="2">RCP-MX</strain>
    </source>
</reference>
<proteinExistence type="predicted"/>
<protein>
    <recommendedName>
        <fullName evidence="4">Adhesin domain-containing protein</fullName>
    </recommendedName>
</protein>
<dbReference type="EMBL" id="JAPMOS010000007">
    <property type="protein sequence ID" value="KAJ4461452.1"/>
    <property type="molecule type" value="Genomic_DNA"/>
</dbReference>
<sequence length="451" mass="47762">MDFLENSELFKRPRGATSYKAKKQSIDVSIVDTLRDIKAQTKGQRCCTCIKNFACLFIVFLIIAISIFLSIYVLMLDNAIDSCSTSFKYGAPTSFKFENHSIEAVSLLLGVSMVQITQTDFDAITLNYTFTGSSKAAIAEMTPLVPTLVPTADGDLQLDVQYMTLFEVHQCNQILLELGVPRKWPIPLRINVTTPGSVTITGVTSSVGYLIVNNREFGTGAVMIHGCALATLEVTTLSGSITVYETRLAGVDTPSGFDEALLSLRSEYGTVVLSTFSGPEADVTIQMPGTSRGSISISDSSMRTLNIQGGSSVTLTAVVVDNRLKVVGTAATTLLSVSMCATRVLDVTTVEGGPISAYVSNSTAEVAMMMTTGTGKQVVSLPTLCNGKYSLETTTGPEPVVAGAIFQSTTSQAKLKEGIIKGASTSASCPNVEVTLTSASGAIKLQSMDAK</sequence>
<keyword evidence="3" id="KW-1185">Reference proteome</keyword>
<evidence type="ECO:0000313" key="2">
    <source>
        <dbReference type="EMBL" id="KAJ4461452.1"/>
    </source>
</evidence>
<keyword evidence="1" id="KW-0472">Membrane</keyword>
<accession>A0ABQ8USE1</accession>
<evidence type="ECO:0000256" key="1">
    <source>
        <dbReference type="SAM" id="Phobius"/>
    </source>
</evidence>
<gene>
    <name evidence="2" type="ORF">PAPYR_2021</name>
</gene>
<evidence type="ECO:0008006" key="4">
    <source>
        <dbReference type="Google" id="ProtNLM"/>
    </source>
</evidence>
<comment type="caution">
    <text evidence="2">The sequence shown here is derived from an EMBL/GenBank/DDBJ whole genome shotgun (WGS) entry which is preliminary data.</text>
</comment>
<feature type="transmembrane region" description="Helical" evidence="1">
    <location>
        <begin position="53"/>
        <end position="75"/>
    </location>
</feature>
<keyword evidence="1" id="KW-0812">Transmembrane</keyword>
<keyword evidence="1" id="KW-1133">Transmembrane helix</keyword>
<evidence type="ECO:0000313" key="3">
    <source>
        <dbReference type="Proteomes" id="UP001141327"/>
    </source>
</evidence>
<name>A0ABQ8USE1_9EUKA</name>
<dbReference type="Proteomes" id="UP001141327">
    <property type="component" value="Unassembled WGS sequence"/>
</dbReference>
<organism evidence="2 3">
    <name type="scientific">Paratrimastix pyriformis</name>
    <dbReference type="NCBI Taxonomy" id="342808"/>
    <lineage>
        <taxon>Eukaryota</taxon>
        <taxon>Metamonada</taxon>
        <taxon>Preaxostyla</taxon>
        <taxon>Paratrimastigidae</taxon>
        <taxon>Paratrimastix</taxon>
    </lineage>
</organism>